<evidence type="ECO:0000256" key="1">
    <source>
        <dbReference type="SAM" id="Coils"/>
    </source>
</evidence>
<evidence type="ECO:0000259" key="2">
    <source>
        <dbReference type="Pfam" id="PF13166"/>
    </source>
</evidence>
<dbReference type="RefSeq" id="WP_116356202.1">
    <property type="nucleotide sequence ID" value="NZ_LT976853.1"/>
</dbReference>
<feature type="coiled-coil region" evidence="1">
    <location>
        <begin position="433"/>
        <end position="460"/>
    </location>
</feature>
<dbReference type="AlphaFoldDB" id="A0A975WTN1"/>
<dbReference type="Proteomes" id="UP000256780">
    <property type="component" value="Chromosome CBM2587_a"/>
</dbReference>
<dbReference type="Pfam" id="PF13166">
    <property type="entry name" value="AAA_13"/>
    <property type="match status" value="1"/>
</dbReference>
<dbReference type="OrthoDB" id="9795565at2"/>
<proteinExistence type="predicted"/>
<dbReference type="PANTHER" id="PTHR43581:SF2">
    <property type="entry name" value="EXCINUCLEASE ATPASE SUBUNIT"/>
    <property type="match status" value="1"/>
</dbReference>
<evidence type="ECO:0000313" key="4">
    <source>
        <dbReference type="Proteomes" id="UP000256780"/>
    </source>
</evidence>
<evidence type="ECO:0000313" key="3">
    <source>
        <dbReference type="EMBL" id="SOY43809.1"/>
    </source>
</evidence>
<accession>A0A975WTN1</accession>
<dbReference type="InterPro" id="IPR026866">
    <property type="entry name" value="CR006_AAA"/>
</dbReference>
<dbReference type="InterPro" id="IPR027417">
    <property type="entry name" value="P-loop_NTPase"/>
</dbReference>
<gene>
    <name evidence="3" type="ORF">CBM2587_A110024</name>
</gene>
<reference evidence="3 4" key="1">
    <citation type="submission" date="2018-01" db="EMBL/GenBank/DDBJ databases">
        <authorList>
            <person name="Clerissi C."/>
        </authorList>
    </citation>
    <scope>NUCLEOTIDE SEQUENCE [LARGE SCALE GENOMIC DNA]</scope>
    <source>
        <strain evidence="3">Cupriavidus sp. LMG 19464</strain>
    </source>
</reference>
<dbReference type="SUPFAM" id="SSF52540">
    <property type="entry name" value="P-loop containing nucleoside triphosphate hydrolases"/>
    <property type="match status" value="1"/>
</dbReference>
<feature type="domain" description="Protein CR006 P-loop" evidence="2">
    <location>
        <begin position="24"/>
        <end position="716"/>
    </location>
</feature>
<comment type="caution">
    <text evidence="3">The sequence shown here is derived from an EMBL/GenBank/DDBJ whole genome shotgun (WGS) entry which is preliminary data.</text>
</comment>
<dbReference type="InterPro" id="IPR051396">
    <property type="entry name" value="Bact_Antivir_Def_Nuclease"/>
</dbReference>
<feature type="coiled-coil region" evidence="1">
    <location>
        <begin position="102"/>
        <end position="129"/>
    </location>
</feature>
<dbReference type="EMBL" id="OFSQ01000003">
    <property type="protein sequence ID" value="SOY43809.1"/>
    <property type="molecule type" value="Genomic_DNA"/>
</dbReference>
<protein>
    <recommendedName>
        <fullName evidence="2">Protein CR006 P-loop domain-containing protein</fullName>
    </recommendedName>
</protein>
<keyword evidence="1" id="KW-0175">Coiled coil</keyword>
<name>A0A975WTN1_9BURK</name>
<dbReference type="PANTHER" id="PTHR43581">
    <property type="entry name" value="ATP/GTP PHOSPHATASE"/>
    <property type="match status" value="1"/>
</dbReference>
<sequence>MIKTISIQGVKSFPKDEPHTITIDNKRVALFYGINGAGKSTIGEVIHRNGNNREPYADCALEVTGQGPYCYLVYNDEFVDRNFRGKAEFPGIFTIGEKDASALQEEEEKQKEYDELARLRETLKEQRARRTDDGKRALQTASNATWGIYQNYSDGPLKACTTGYGNSKQKLFDQLAGVKLTEGEVPATIEDMSARLKDLEGNQPEAKEKRSIDFSQLASVEGDLLWGTAVVGSSESSLSALIHELGNIDWIGQGRKYLSKDVCPFCQQGLPHNFTDELSVLIDGVYRKQVESIGDLVRDYSAAIEAVQTAVETILREESFALEHQMFQQRWAELKLQLLTNLATMRTKQERPGEVVAIKLSSDAVKLLSQALTDVNARIQTYNDRIRNRATERKKVHTDFWKRMRHDYAPAIDTYSSIQAAINTDVGEIDRQSEEHRLRMVALQDRLAELRKKNVNTDHAVEAINKRLRSLGVLAFQIKKKEGAGNLYCLERPGEGVDEYRSLSEGEKTLISFFYFLAHVNGALDVENPVVHDRKIVVVDDPISSLSHNYVYDIASIVVNEIIGGTVGSKSLKQVFILTHSLFFYHELLKLLGTAKNCQFFRVLKNGTTAVLPMDKGAIKNEYSAFWQVLKDVRDGHGNEVSVPNAMRCIFEYFFAFTQQEEKFKDALKSLEAEDYTFTPLARYLDRKSHADPINLFDHGGYDGAYYLAKFKTVFERTQYTDHYATMMGEEPPEAQAPA</sequence>
<dbReference type="Gene3D" id="3.40.50.300">
    <property type="entry name" value="P-loop containing nucleotide triphosphate hydrolases"/>
    <property type="match status" value="2"/>
</dbReference>
<organism evidence="3 4">
    <name type="scientific">Cupriavidus taiwanensis</name>
    <dbReference type="NCBI Taxonomy" id="164546"/>
    <lineage>
        <taxon>Bacteria</taxon>
        <taxon>Pseudomonadati</taxon>
        <taxon>Pseudomonadota</taxon>
        <taxon>Betaproteobacteria</taxon>
        <taxon>Burkholderiales</taxon>
        <taxon>Burkholderiaceae</taxon>
        <taxon>Cupriavidus</taxon>
    </lineage>
</organism>